<sequence>MPMQHPAPTPPPAGDFTRVTHQKKKAKTPFFTPEYTRLNRQVIVETNGQIPELISNDDILEAVNEATMIQGLKFLSAQRSTNGNLRFETNPATSADEGAKYHVEITFALEKLHIQGTNIYANSRWSKFVIHGVPAHIGTRNTPQLSSRIAEEIFQATNFSMAQPPRWLTSPANLENRGSGTIIVSFPGKVGNLGMKFISLFTRRCYFEKARPDYRNAQCHKCLEYGHHQESCSKPTKCAICAENHPTPPTHAKLKDAPEA</sequence>
<organism evidence="1 2">
    <name type="scientific">Discina gigas</name>
    <dbReference type="NCBI Taxonomy" id="1032678"/>
    <lineage>
        <taxon>Eukaryota</taxon>
        <taxon>Fungi</taxon>
        <taxon>Dikarya</taxon>
        <taxon>Ascomycota</taxon>
        <taxon>Pezizomycotina</taxon>
        <taxon>Pezizomycetes</taxon>
        <taxon>Pezizales</taxon>
        <taxon>Discinaceae</taxon>
        <taxon>Discina</taxon>
    </lineage>
</organism>
<accession>A0ABR3G410</accession>
<evidence type="ECO:0000313" key="1">
    <source>
        <dbReference type="EMBL" id="KAL0630520.1"/>
    </source>
</evidence>
<evidence type="ECO:0008006" key="3">
    <source>
        <dbReference type="Google" id="ProtNLM"/>
    </source>
</evidence>
<reference evidence="1 2" key="1">
    <citation type="submission" date="2024-02" db="EMBL/GenBank/DDBJ databases">
        <title>Discinaceae phylogenomics.</title>
        <authorList>
            <person name="Dirks A.C."/>
            <person name="James T.Y."/>
        </authorList>
    </citation>
    <scope>NUCLEOTIDE SEQUENCE [LARGE SCALE GENOMIC DNA]</scope>
    <source>
        <strain evidence="1 2">ACD0624</strain>
    </source>
</reference>
<keyword evidence="2" id="KW-1185">Reference proteome</keyword>
<protein>
    <recommendedName>
        <fullName evidence="3">Nucleic-acid-binding protein from transposon X-element</fullName>
    </recommendedName>
</protein>
<gene>
    <name evidence="1" type="ORF">Q9L58_010633</name>
</gene>
<comment type="caution">
    <text evidence="1">The sequence shown here is derived from an EMBL/GenBank/DDBJ whole genome shotgun (WGS) entry which is preliminary data.</text>
</comment>
<dbReference type="EMBL" id="JBBBZM010000558">
    <property type="protein sequence ID" value="KAL0630520.1"/>
    <property type="molecule type" value="Genomic_DNA"/>
</dbReference>
<dbReference type="Proteomes" id="UP001447188">
    <property type="component" value="Unassembled WGS sequence"/>
</dbReference>
<proteinExistence type="predicted"/>
<name>A0ABR3G410_9PEZI</name>
<evidence type="ECO:0000313" key="2">
    <source>
        <dbReference type="Proteomes" id="UP001447188"/>
    </source>
</evidence>